<dbReference type="Proteomes" id="UP001623592">
    <property type="component" value="Unassembled WGS sequence"/>
</dbReference>
<evidence type="ECO:0000313" key="2">
    <source>
        <dbReference type="Proteomes" id="UP001623592"/>
    </source>
</evidence>
<reference evidence="1 2" key="1">
    <citation type="submission" date="2024-11" db="EMBL/GenBank/DDBJ databases">
        <authorList>
            <person name="Heng Y.C."/>
            <person name="Lim A.C.H."/>
            <person name="Lee J.K.Y."/>
            <person name="Kittelmann S."/>
        </authorList>
    </citation>
    <scope>NUCLEOTIDE SEQUENCE [LARGE SCALE GENOMIC DNA]</scope>
    <source>
        <strain evidence="1 2">WILCCON 0114</strain>
    </source>
</reference>
<accession>A0ABW8TDN0</accession>
<organism evidence="1 2">
    <name type="scientific">Clostridium neuense</name>
    <dbReference type="NCBI Taxonomy" id="1728934"/>
    <lineage>
        <taxon>Bacteria</taxon>
        <taxon>Bacillati</taxon>
        <taxon>Bacillota</taxon>
        <taxon>Clostridia</taxon>
        <taxon>Eubacteriales</taxon>
        <taxon>Clostridiaceae</taxon>
        <taxon>Clostridium</taxon>
    </lineage>
</organism>
<keyword evidence="1" id="KW-0413">Isomerase</keyword>
<dbReference type="GO" id="GO:0016853">
    <property type="term" value="F:isomerase activity"/>
    <property type="evidence" value="ECO:0007669"/>
    <property type="project" value="UniProtKB-KW"/>
</dbReference>
<evidence type="ECO:0000313" key="1">
    <source>
        <dbReference type="EMBL" id="MFL0250510.1"/>
    </source>
</evidence>
<dbReference type="RefSeq" id="WP_406787176.1">
    <property type="nucleotide sequence ID" value="NZ_JBJIAA010000006.1"/>
</dbReference>
<proteinExistence type="predicted"/>
<dbReference type="EMBL" id="JBJIAA010000006">
    <property type="protein sequence ID" value="MFL0250510.1"/>
    <property type="molecule type" value="Genomic_DNA"/>
</dbReference>
<comment type="caution">
    <text evidence="1">The sequence shown here is derived from an EMBL/GenBank/DDBJ whole genome shotgun (WGS) entry which is preliminary data.</text>
</comment>
<sequence>MIRRRYDKIIELMCEYKGINRRELYKLLKDKNCKYMLFLLLRKHRIGYEFIKSDMPMFNKRTINYNCKRAEKMFLINKEFRDMYFELEDEIEKI</sequence>
<name>A0ABW8TDN0_9CLOT</name>
<keyword evidence="2" id="KW-1185">Reference proteome</keyword>
<protein>
    <submittedName>
        <fullName evidence="1">Ribose-5-phosphate isomerase</fullName>
    </submittedName>
</protein>
<gene>
    <name evidence="1" type="ORF">ACJDT4_08760</name>
</gene>